<organism evidence="1 2">
    <name type="scientific">Phytophthora sojae (strain P6497)</name>
    <name type="common">Soybean stem and root rot agent</name>
    <name type="synonym">Phytophthora megasperma f. sp. glycines</name>
    <dbReference type="NCBI Taxonomy" id="1094619"/>
    <lineage>
        <taxon>Eukaryota</taxon>
        <taxon>Sar</taxon>
        <taxon>Stramenopiles</taxon>
        <taxon>Oomycota</taxon>
        <taxon>Peronosporomycetes</taxon>
        <taxon>Peronosporales</taxon>
        <taxon>Peronosporaceae</taxon>
        <taxon>Phytophthora</taxon>
    </lineage>
</organism>
<evidence type="ECO:0000313" key="1">
    <source>
        <dbReference type="EMBL" id="EGZ23275.1"/>
    </source>
</evidence>
<dbReference type="AlphaFoldDB" id="G4YYZ4"/>
<dbReference type="RefSeq" id="XP_009518563.1">
    <property type="nucleotide sequence ID" value="XM_009520268.1"/>
</dbReference>
<dbReference type="GeneID" id="20655613"/>
<reference evidence="1 2" key="1">
    <citation type="journal article" date="2006" name="Science">
        <title>Phytophthora genome sequences uncover evolutionary origins and mechanisms of pathogenesis.</title>
        <authorList>
            <person name="Tyler B.M."/>
            <person name="Tripathy S."/>
            <person name="Zhang X."/>
            <person name="Dehal P."/>
            <person name="Jiang R.H."/>
            <person name="Aerts A."/>
            <person name="Arredondo F.D."/>
            <person name="Baxter L."/>
            <person name="Bensasson D."/>
            <person name="Beynon J.L."/>
            <person name="Chapman J."/>
            <person name="Damasceno C.M."/>
            <person name="Dorrance A.E."/>
            <person name="Dou D."/>
            <person name="Dickerman A.W."/>
            <person name="Dubchak I.L."/>
            <person name="Garbelotto M."/>
            <person name="Gijzen M."/>
            <person name="Gordon S.G."/>
            <person name="Govers F."/>
            <person name="Grunwald N.J."/>
            <person name="Huang W."/>
            <person name="Ivors K.L."/>
            <person name="Jones R.W."/>
            <person name="Kamoun S."/>
            <person name="Krampis K."/>
            <person name="Lamour K.H."/>
            <person name="Lee M.K."/>
            <person name="McDonald W.H."/>
            <person name="Medina M."/>
            <person name="Meijer H.J."/>
            <person name="Nordberg E.K."/>
            <person name="Maclean D.J."/>
            <person name="Ospina-Giraldo M.D."/>
            <person name="Morris P.F."/>
            <person name="Phuntumart V."/>
            <person name="Putnam N.H."/>
            <person name="Rash S."/>
            <person name="Rose J.K."/>
            <person name="Sakihama Y."/>
            <person name="Salamov A.A."/>
            <person name="Savidor A."/>
            <person name="Scheuring C.F."/>
            <person name="Smith B.M."/>
            <person name="Sobral B.W."/>
            <person name="Terry A."/>
            <person name="Torto-Alalibo T.A."/>
            <person name="Win J."/>
            <person name="Xu Z."/>
            <person name="Zhang H."/>
            <person name="Grigoriev I.V."/>
            <person name="Rokhsar D.S."/>
            <person name="Boore J.L."/>
        </authorList>
    </citation>
    <scope>NUCLEOTIDE SEQUENCE [LARGE SCALE GENOMIC DNA]</scope>
    <source>
        <strain evidence="1 2">P6497</strain>
    </source>
</reference>
<name>G4YYZ4_PHYSP</name>
<protein>
    <submittedName>
        <fullName evidence="1">Uncharacterized protein</fullName>
    </submittedName>
</protein>
<accession>G4YYZ4</accession>
<proteinExistence type="predicted"/>
<keyword evidence="2" id="KW-1185">Reference proteome</keyword>
<dbReference type="KEGG" id="psoj:PHYSODRAFT_483357"/>
<dbReference type="EMBL" id="JH159152">
    <property type="protein sequence ID" value="EGZ23275.1"/>
    <property type="molecule type" value="Genomic_DNA"/>
</dbReference>
<sequence>MSSLKPERFARKGSGVVFQDEDFQRRTREKILLLVKEVSDANTPNNALIARKVIKYRKLTSYRVTQCV</sequence>
<dbReference type="OMA" id="HTATRCV"/>
<dbReference type="InParanoid" id="G4YYZ4"/>
<evidence type="ECO:0000313" key="2">
    <source>
        <dbReference type="Proteomes" id="UP000002640"/>
    </source>
</evidence>
<gene>
    <name evidence="1" type="ORF">PHYSODRAFT_483357</name>
</gene>
<dbReference type="Proteomes" id="UP000002640">
    <property type="component" value="Unassembled WGS sequence"/>
</dbReference>